<name>A0A0N8KQV5_9EURY</name>
<dbReference type="AlphaFoldDB" id="A0A0N8KQV5"/>
<reference evidence="3 4" key="1">
    <citation type="submission" date="2015-09" db="EMBL/GenBank/DDBJ databases">
        <title>A metagenomics-based metabolic model of nitrate-dependent anaerobic oxidation of methane by Methanoperedens-like archaea.</title>
        <authorList>
            <person name="Arshad A."/>
            <person name="Speth D.R."/>
            <person name="De Graaf R.M."/>
            <person name="Op Den Camp H.J."/>
            <person name="Jetten M.S."/>
            <person name="Welte C.U."/>
        </authorList>
    </citation>
    <scope>NUCLEOTIDE SEQUENCE [LARGE SCALE GENOMIC DNA]</scope>
</reference>
<comment type="caution">
    <text evidence="3">The sequence shown here is derived from an EMBL/GenBank/DDBJ whole genome shotgun (WGS) entry which is preliminary data.</text>
</comment>
<accession>A0A0N8KQV5</accession>
<dbReference type="EMBL" id="LKCM01000172">
    <property type="protein sequence ID" value="KPQ43194.1"/>
    <property type="molecule type" value="Genomic_DNA"/>
</dbReference>
<gene>
    <name evidence="3" type="ORF">MPEBLZ_02250</name>
</gene>
<dbReference type="Pfam" id="PF26548">
    <property type="entry name" value="DUF8179"/>
    <property type="match status" value="1"/>
</dbReference>
<dbReference type="Proteomes" id="UP000050360">
    <property type="component" value="Unassembled WGS sequence"/>
</dbReference>
<feature type="domain" description="Putative peptidyl-prolyl cis-trans isomerase" evidence="2">
    <location>
        <begin position="376"/>
        <end position="504"/>
    </location>
</feature>
<evidence type="ECO:0000313" key="3">
    <source>
        <dbReference type="EMBL" id="KPQ43194.1"/>
    </source>
</evidence>
<dbReference type="InterPro" id="IPR016466">
    <property type="entry name" value="Methan_mark_3"/>
</dbReference>
<dbReference type="NCBIfam" id="TIGR03268">
    <property type="entry name" value="methan_mark_3"/>
    <property type="match status" value="1"/>
</dbReference>
<organism evidence="3 4">
    <name type="scientific">Candidatus Methanoperedens nitratireducens</name>
    <dbReference type="NCBI Taxonomy" id="1392998"/>
    <lineage>
        <taxon>Archaea</taxon>
        <taxon>Methanobacteriati</taxon>
        <taxon>Methanobacteriota</taxon>
        <taxon>Stenosarchaea group</taxon>
        <taxon>Methanomicrobia</taxon>
        <taxon>Methanosarcinales</taxon>
        <taxon>ANME-2 cluster</taxon>
        <taxon>Candidatus Methanoperedentaceae</taxon>
        <taxon>Candidatus Methanoperedens</taxon>
    </lineage>
</organism>
<evidence type="ECO:0000256" key="1">
    <source>
        <dbReference type="HAMAP-Rule" id="MF_01089"/>
    </source>
</evidence>
<sequence>MISVEINGQKLEIKNDLLLKNALEIAKAFYIPGTTTGILKTSGKKEEATSEYKILTTKGELKIELFGDHTLWTKFSHFFKDLKAHWESRYAIAFGPFETDITVERSEQKYNRYDIFLGTGGYDQKNAYLMIAKDKHVSDYGGPKGAVLGKVISGKNIIANLKQGDTLLKIEPVIKWETLLNKITTQDLNTPLEDGMKIFTHFNVDLINESPEGAEHFLALIRRKTFHVGTFSNSFISDNALQGEGCPYEHWDARSEGSVVVRTDGQGNGRVYIYKEDRTSSPVHSVVGHISHGIELIKIAPLNSTLAVVANPERVMVQGMTFKDAEKVLNLRGLKLERRGYTDDEAIVVEQVPDTTIGIIADGGVTALGVKADKIINVKFYDDLAPITLDFFRHSLRLKDRPLGPLPIIYTYENTFLFRPEKEAQTYKEINPENTPKGKIKAGEIGVTNQAAKRYGMVGVKLIDDDKYGPTGEKFECTNIIGKVLEPERLKGMKTDDIIYIREVS</sequence>
<dbReference type="InterPro" id="IPR058492">
    <property type="entry name" value="DUF8179"/>
</dbReference>
<comment type="similarity">
    <text evidence="1">Belongs to the UPF0288 family.</text>
</comment>
<dbReference type="PIRSF" id="PIRSF005852">
    <property type="entry name" value="UCP005852"/>
    <property type="match status" value="1"/>
</dbReference>
<protein>
    <recommendedName>
        <fullName evidence="1">UPF0288 protein MPEBLZ_02250</fullName>
    </recommendedName>
</protein>
<proteinExistence type="inferred from homology"/>
<dbReference type="HAMAP" id="MF_01089">
    <property type="entry name" value="UPF0288"/>
    <property type="match status" value="1"/>
</dbReference>
<evidence type="ECO:0000313" key="4">
    <source>
        <dbReference type="Proteomes" id="UP000050360"/>
    </source>
</evidence>
<evidence type="ECO:0000259" key="2">
    <source>
        <dbReference type="Pfam" id="PF26548"/>
    </source>
</evidence>